<feature type="non-terminal residue" evidence="1">
    <location>
        <position position="1"/>
    </location>
</feature>
<gene>
    <name evidence="1" type="ORF">ERJ77_26360</name>
</gene>
<organism evidence="1 2">
    <name type="scientific">Vibrio anguillarum</name>
    <name type="common">Listonella anguillarum</name>
    <dbReference type="NCBI Taxonomy" id="55601"/>
    <lineage>
        <taxon>Bacteria</taxon>
        <taxon>Pseudomonadati</taxon>
        <taxon>Pseudomonadota</taxon>
        <taxon>Gammaproteobacteria</taxon>
        <taxon>Vibrionales</taxon>
        <taxon>Vibrionaceae</taxon>
        <taxon>Vibrio</taxon>
    </lineage>
</organism>
<comment type="caution">
    <text evidence="1">The sequence shown here is derived from an EMBL/GenBank/DDBJ whole genome shotgun (WGS) entry which is preliminary data.</text>
</comment>
<dbReference type="Proteomes" id="UP000786185">
    <property type="component" value="Unassembled WGS sequence"/>
</dbReference>
<protein>
    <submittedName>
        <fullName evidence="1">Chromosome partitioning protein ParB</fullName>
    </submittedName>
</protein>
<dbReference type="AlphaFoldDB" id="A0AAW4BNW2"/>
<dbReference type="EMBL" id="SCLC01001503">
    <property type="protein sequence ID" value="MBF4437941.1"/>
    <property type="molecule type" value="Genomic_DNA"/>
</dbReference>
<sequence length="55" mass="6144">RISVRRVARYKKDENGNNIPLPAAGNINEAFCVPCLPKGPTPKRVQKQSNVEIKK</sequence>
<name>A0AAW4BNW2_VIBAN</name>
<proteinExistence type="predicted"/>
<accession>A0AAW4BNW2</accession>
<evidence type="ECO:0000313" key="2">
    <source>
        <dbReference type="Proteomes" id="UP000786185"/>
    </source>
</evidence>
<evidence type="ECO:0000313" key="1">
    <source>
        <dbReference type="EMBL" id="MBF4437941.1"/>
    </source>
</evidence>
<reference evidence="1" key="1">
    <citation type="journal article" date="2021" name="PeerJ">
        <title>Analysis of 44 Vibrio anguillarum genomes reveals high genetic diversity.</title>
        <authorList>
            <person name="Hansen M.J."/>
            <person name="Dalsgaard I."/>
        </authorList>
    </citation>
    <scope>NUCLEOTIDE SEQUENCE</scope>
    <source>
        <strain evidence="1">850617-1/1</strain>
    </source>
</reference>